<dbReference type="PANTHER" id="PTHR43157">
    <property type="entry name" value="PHOSPHATIDYLINOSITOL-GLYCAN BIOSYNTHESIS CLASS F PROTEIN-RELATED"/>
    <property type="match status" value="1"/>
</dbReference>
<protein>
    <submittedName>
        <fullName evidence="3">Uncharacterized protein</fullName>
    </submittedName>
</protein>
<dbReference type="PANTHER" id="PTHR43157:SF31">
    <property type="entry name" value="PHOSPHATIDYLINOSITOL-GLYCAN BIOSYNTHESIS CLASS F PROTEIN"/>
    <property type="match status" value="1"/>
</dbReference>
<feature type="non-terminal residue" evidence="3">
    <location>
        <position position="282"/>
    </location>
</feature>
<dbReference type="InterPro" id="IPR036291">
    <property type="entry name" value="NAD(P)-bd_dom_sf"/>
</dbReference>
<dbReference type="Pfam" id="PF00106">
    <property type="entry name" value="adh_short"/>
    <property type="match status" value="1"/>
</dbReference>
<dbReference type="PRINTS" id="PR00081">
    <property type="entry name" value="GDHRDH"/>
</dbReference>
<dbReference type="InterPro" id="IPR002347">
    <property type="entry name" value="SDR_fam"/>
</dbReference>
<evidence type="ECO:0000313" key="3">
    <source>
        <dbReference type="EMBL" id="RFU29872.1"/>
    </source>
</evidence>
<dbReference type="GO" id="GO:0016491">
    <property type="term" value="F:oxidoreductase activity"/>
    <property type="evidence" value="ECO:0007669"/>
    <property type="project" value="UniProtKB-KW"/>
</dbReference>
<evidence type="ECO:0000256" key="2">
    <source>
        <dbReference type="RuleBase" id="RU000363"/>
    </source>
</evidence>
<gene>
    <name evidence="3" type="ORF">B7463_g6480</name>
</gene>
<dbReference type="AlphaFoldDB" id="A0A3E2H9R0"/>
<organism evidence="3 4">
    <name type="scientific">Scytalidium lignicola</name>
    <name type="common">Hyphomycete</name>
    <dbReference type="NCBI Taxonomy" id="5539"/>
    <lineage>
        <taxon>Eukaryota</taxon>
        <taxon>Fungi</taxon>
        <taxon>Dikarya</taxon>
        <taxon>Ascomycota</taxon>
        <taxon>Pezizomycotina</taxon>
        <taxon>Leotiomycetes</taxon>
        <taxon>Leotiomycetes incertae sedis</taxon>
        <taxon>Scytalidium</taxon>
    </lineage>
</organism>
<dbReference type="Proteomes" id="UP000258309">
    <property type="component" value="Unassembled WGS sequence"/>
</dbReference>
<feature type="non-terminal residue" evidence="3">
    <location>
        <position position="1"/>
    </location>
</feature>
<accession>A0A3E2H9R0</accession>
<keyword evidence="1" id="KW-0560">Oxidoreductase</keyword>
<proteinExistence type="inferred from homology"/>
<name>A0A3E2H9R0_SCYLI</name>
<evidence type="ECO:0000256" key="1">
    <source>
        <dbReference type="ARBA" id="ARBA00023002"/>
    </source>
</evidence>
<dbReference type="STRING" id="5539.A0A3E2H9R0"/>
<comment type="caution">
    <text evidence="3">The sequence shown here is derived from an EMBL/GenBank/DDBJ whole genome shotgun (WGS) entry which is preliminary data.</text>
</comment>
<dbReference type="PRINTS" id="PR00080">
    <property type="entry name" value="SDRFAMILY"/>
</dbReference>
<keyword evidence="4" id="KW-1185">Reference proteome</keyword>
<sequence>MTGWMFEAMARELAGKSPALLILTGHDPVKVEAIIKELANEFPVVKTRALIFDISSFESTRNAAAEVLAYPEPSIDILINNAGVMNLPTRTLSKDGFEMQLAINYLGAFLFTNSIMPKLLASKAPRVTNVTSNGYALSPFRFADYNFDEDKSSNLPEDQQPPKDNCKDFGVPWGLNYLPPIAYGQSKTAMILYTRELATRFKDKNLVATCCNPGPVKTDLWRQMPPDVRESVFTLDQKLASSNGAYLDDCQVKDVTPFASDAGKAQELWTLSEKLTGKSFAW</sequence>
<comment type="similarity">
    <text evidence="2">Belongs to the short-chain dehydrogenases/reductases (SDR) family.</text>
</comment>
<dbReference type="OMA" id="RFHDWNF"/>
<dbReference type="SUPFAM" id="SSF51735">
    <property type="entry name" value="NAD(P)-binding Rossmann-fold domains"/>
    <property type="match status" value="1"/>
</dbReference>
<dbReference type="Gene3D" id="3.40.50.720">
    <property type="entry name" value="NAD(P)-binding Rossmann-like Domain"/>
    <property type="match status" value="1"/>
</dbReference>
<dbReference type="EMBL" id="NCSJ02000115">
    <property type="protein sequence ID" value="RFU29872.1"/>
    <property type="molecule type" value="Genomic_DNA"/>
</dbReference>
<reference evidence="3 4" key="1">
    <citation type="submission" date="2018-05" db="EMBL/GenBank/DDBJ databases">
        <title>Draft genome sequence of Scytalidium lignicola DSM 105466, a ubiquitous saprotrophic fungus.</title>
        <authorList>
            <person name="Buettner E."/>
            <person name="Gebauer A.M."/>
            <person name="Hofrichter M."/>
            <person name="Liers C."/>
            <person name="Kellner H."/>
        </authorList>
    </citation>
    <scope>NUCLEOTIDE SEQUENCE [LARGE SCALE GENOMIC DNA]</scope>
    <source>
        <strain evidence="3 4">DSM 105466</strain>
    </source>
</reference>
<dbReference type="OrthoDB" id="191139at2759"/>
<evidence type="ECO:0000313" key="4">
    <source>
        <dbReference type="Proteomes" id="UP000258309"/>
    </source>
</evidence>